<dbReference type="RefSeq" id="WP_005005230.1">
    <property type="nucleotide sequence ID" value="NZ_VMTP01000054.1"/>
</dbReference>
<evidence type="ECO:0000256" key="5">
    <source>
        <dbReference type="ARBA" id="ARBA00022691"/>
    </source>
</evidence>
<dbReference type="GO" id="GO:0003676">
    <property type="term" value="F:nucleic acid binding"/>
    <property type="evidence" value="ECO:0007669"/>
    <property type="project" value="InterPro"/>
</dbReference>
<accession>A0A558F9R1</accession>
<dbReference type="Gene3D" id="3.40.50.150">
    <property type="entry name" value="Vaccinia Virus protein VP39"/>
    <property type="match status" value="1"/>
</dbReference>
<dbReference type="PROSITE" id="PS00092">
    <property type="entry name" value="N6_MTASE"/>
    <property type="match status" value="1"/>
</dbReference>
<reference evidence="10 11" key="1">
    <citation type="submission" date="2019-07" db="EMBL/GenBank/DDBJ databases">
        <title>Draft Genome Sequence of the first blaOXA-58-Harboring Acinetobacter colistiniresistens clinical isolate from Brazil.</title>
        <authorList>
            <person name="Favaro L.S."/>
            <person name="Paula-Petroli S.B."/>
            <person name="Moura C.F."/>
            <person name="Tognim M.C.B."/>
            <person name="Venancio E.J."/>
            <person name="Yamada-Ogatta S.F."/>
            <person name="Carrara-Marroni F.E."/>
        </authorList>
    </citation>
    <scope>NUCLEOTIDE SEQUENCE [LARGE SCALE GENOMIC DNA]</scope>
    <source>
        <strain evidence="10 11">DL</strain>
    </source>
</reference>
<keyword evidence="5" id="KW-0949">S-adenosyl-L-methionine</keyword>
<dbReference type="EC" id="2.1.1.72" evidence="2"/>
<evidence type="ECO:0000313" key="11">
    <source>
        <dbReference type="Proteomes" id="UP000316981"/>
    </source>
</evidence>
<dbReference type="PANTHER" id="PTHR33841">
    <property type="entry name" value="DNA METHYLTRANSFERASE YEEA-RELATED"/>
    <property type="match status" value="1"/>
</dbReference>
<comment type="caution">
    <text evidence="10">The sequence shown here is derived from an EMBL/GenBank/DDBJ whole genome shotgun (WGS) entry which is preliminary data.</text>
</comment>
<proteinExistence type="inferred from homology"/>
<dbReference type="GO" id="GO:0009007">
    <property type="term" value="F:site-specific DNA-methyltransferase (adenine-specific) activity"/>
    <property type="evidence" value="ECO:0007669"/>
    <property type="project" value="UniProtKB-EC"/>
</dbReference>
<dbReference type="InterPro" id="IPR011639">
    <property type="entry name" value="MethylTrfase_TaqI-like_dom"/>
</dbReference>
<dbReference type="GO" id="GO:0009307">
    <property type="term" value="P:DNA restriction-modification system"/>
    <property type="evidence" value="ECO:0007669"/>
    <property type="project" value="UniProtKB-KW"/>
</dbReference>
<keyword evidence="6" id="KW-0680">Restriction system</keyword>
<dbReference type="InterPro" id="IPR054520">
    <property type="entry name" value="M_Eco57I_C"/>
</dbReference>
<evidence type="ECO:0000256" key="7">
    <source>
        <dbReference type="ARBA" id="ARBA00047942"/>
    </source>
</evidence>
<dbReference type="InterPro" id="IPR029063">
    <property type="entry name" value="SAM-dependent_MTases_sf"/>
</dbReference>
<gene>
    <name evidence="10" type="ORF">FPV60_09040</name>
</gene>
<evidence type="ECO:0000256" key="1">
    <source>
        <dbReference type="ARBA" id="ARBA00006594"/>
    </source>
</evidence>
<name>A0A558F9R1_9GAMM</name>
<evidence type="ECO:0000256" key="6">
    <source>
        <dbReference type="ARBA" id="ARBA00022747"/>
    </source>
</evidence>
<dbReference type="SUPFAM" id="SSF53335">
    <property type="entry name" value="S-adenosyl-L-methionine-dependent methyltransferases"/>
    <property type="match status" value="1"/>
</dbReference>
<dbReference type="Pfam" id="PF22837">
    <property type="entry name" value="M_Eco57I_C"/>
    <property type="match status" value="1"/>
</dbReference>
<keyword evidence="4" id="KW-0808">Transferase</keyword>
<evidence type="ECO:0000259" key="8">
    <source>
        <dbReference type="Pfam" id="PF07669"/>
    </source>
</evidence>
<dbReference type="AlphaFoldDB" id="A0A558F9R1"/>
<evidence type="ECO:0000259" key="9">
    <source>
        <dbReference type="Pfam" id="PF22837"/>
    </source>
</evidence>
<dbReference type="InterPro" id="IPR050953">
    <property type="entry name" value="N4_N6_ade-DNA_methylase"/>
</dbReference>
<dbReference type="PANTHER" id="PTHR33841:SF5">
    <property type="entry name" value="DNA METHYLASE (MODIFICATION METHYLASE) (METHYLTRANSFERASE)-RELATED"/>
    <property type="match status" value="1"/>
</dbReference>
<keyword evidence="3 10" id="KW-0489">Methyltransferase</keyword>
<organism evidence="10 11">
    <name type="scientific">Acinetobacter colistiniresistens</name>
    <dbReference type="NCBI Taxonomy" id="280145"/>
    <lineage>
        <taxon>Bacteria</taxon>
        <taxon>Pseudomonadati</taxon>
        <taxon>Pseudomonadota</taxon>
        <taxon>Gammaproteobacteria</taxon>
        <taxon>Moraxellales</taxon>
        <taxon>Moraxellaceae</taxon>
        <taxon>Acinetobacter</taxon>
    </lineage>
</organism>
<evidence type="ECO:0000256" key="2">
    <source>
        <dbReference type="ARBA" id="ARBA00011900"/>
    </source>
</evidence>
<dbReference type="Pfam" id="PF07669">
    <property type="entry name" value="Eco57I"/>
    <property type="match status" value="1"/>
</dbReference>
<evidence type="ECO:0000313" key="10">
    <source>
        <dbReference type="EMBL" id="TVT82291.1"/>
    </source>
</evidence>
<dbReference type="CDD" id="cd02440">
    <property type="entry name" value="AdoMet_MTases"/>
    <property type="match status" value="1"/>
</dbReference>
<dbReference type="EMBL" id="VMTP01000054">
    <property type="protein sequence ID" value="TVT82291.1"/>
    <property type="molecule type" value="Genomic_DNA"/>
</dbReference>
<dbReference type="InterPro" id="IPR002052">
    <property type="entry name" value="DNA_methylase_N6_adenine_CS"/>
</dbReference>
<comment type="similarity">
    <text evidence="1">Belongs to the N(4)/N(6)-methyltransferase family.</text>
</comment>
<dbReference type="Proteomes" id="UP000316981">
    <property type="component" value="Unassembled WGS sequence"/>
</dbReference>
<sequence>MSLKKQTGSYYTPTHIANFIVKRVFNKSEESRLTILEPSAGDGEFIRALSNNILCSDIKVEKILAVEISETESNKIKKNINLDELDVVHADFLDFQTGLQDCSFDLVIGNPPYVKRNYLSDKQIELCAAIHAQFPTLSTSTVKNIWSSFLVRSISVLAENGILALVLPSELLQVKYAKELRELLLNEFERIEVFTFNELLFKECKGQDTLILIAEKKSSAPGLFFCNIEAPDELGGDVTKLKLNEHKVVNSLKWTSHALTTSECSLIEKLIKKIPKVSDITSSKAGIVTAANSFFIVNQDNINKYSFEKYAKPIIQKSTYVGCGVVFDNKSFNDLLTLGTPCFLLDFNNGFGVSDNLSKSQYILEGVEQGLHNRFKMLSRKEWFHVPNIGTPAPAFFFKRCHEYPKIIKNEANVLATDTAYLVYPKDNYDINSLIFSFYNSLTLLLAELYGRYYGGGVLELTPNEFKSLSIPYISISDSDFEIYSKEFMNISSIDDICLKYDEIILRNSFPKITSEQIKKLQNIRKKLSLRRQRL</sequence>
<feature type="domain" description="Type II methyltransferase M.Eco57I C-terminal" evidence="9">
    <location>
        <begin position="253"/>
        <end position="506"/>
    </location>
</feature>
<dbReference type="GO" id="GO:0032259">
    <property type="term" value="P:methylation"/>
    <property type="evidence" value="ECO:0007669"/>
    <property type="project" value="UniProtKB-KW"/>
</dbReference>
<comment type="catalytic activity">
    <reaction evidence="7">
        <text>a 2'-deoxyadenosine in DNA + S-adenosyl-L-methionine = an N(6)-methyl-2'-deoxyadenosine in DNA + S-adenosyl-L-homocysteine + H(+)</text>
        <dbReference type="Rhea" id="RHEA:15197"/>
        <dbReference type="Rhea" id="RHEA-COMP:12418"/>
        <dbReference type="Rhea" id="RHEA-COMP:12419"/>
        <dbReference type="ChEBI" id="CHEBI:15378"/>
        <dbReference type="ChEBI" id="CHEBI:57856"/>
        <dbReference type="ChEBI" id="CHEBI:59789"/>
        <dbReference type="ChEBI" id="CHEBI:90615"/>
        <dbReference type="ChEBI" id="CHEBI:90616"/>
        <dbReference type="EC" id="2.1.1.72"/>
    </reaction>
</comment>
<evidence type="ECO:0000256" key="3">
    <source>
        <dbReference type="ARBA" id="ARBA00022603"/>
    </source>
</evidence>
<protein>
    <recommendedName>
        <fullName evidence="2">site-specific DNA-methyltransferase (adenine-specific)</fullName>
        <ecNumber evidence="2">2.1.1.72</ecNumber>
    </recommendedName>
</protein>
<evidence type="ECO:0000256" key="4">
    <source>
        <dbReference type="ARBA" id="ARBA00022679"/>
    </source>
</evidence>
<feature type="domain" description="Type II methyltransferase M.TaqI-like" evidence="8">
    <location>
        <begin position="71"/>
        <end position="197"/>
    </location>
</feature>
<dbReference type="PRINTS" id="PR00507">
    <property type="entry name" value="N12N6MTFRASE"/>
</dbReference>